<dbReference type="GO" id="GO:0006355">
    <property type="term" value="P:regulation of DNA-templated transcription"/>
    <property type="evidence" value="ECO:0000318"/>
    <property type="project" value="GO_Central"/>
</dbReference>
<evidence type="ECO:0000256" key="5">
    <source>
        <dbReference type="PROSITE-ProRule" id="PRU00024"/>
    </source>
</evidence>
<dbReference type="STRING" id="29655.A0A0K9PIL4"/>
<keyword evidence="6 7" id="KW-0539">Nucleus</keyword>
<evidence type="ECO:0000256" key="8">
    <source>
        <dbReference type="SAM" id="MobiDB-lite"/>
    </source>
</evidence>
<sequence length="376" mass="42934">MALSPTSADDDICKQLDLENYTMCIVDNEQLQEPQQQQRQEKIVDHDKPSSMALSPISTDDDIFKYLDFEDYTMCTVDNEKLQAEPQQQQRQEKTVDHDKPSSMVLSPISTDDDIFKYLDFEDYTMCTVDNEKLQAEPQQQQQRQEEVVDHDKPSPFSSSSSSSSTTTRWMCELCECEPATVVCQNDAVVLCTACDAEVHFANIIALRHHRIPIPGDPITYELLLSSQGVSIPSVSYQDPTSSGNLFSNNPMATNDDRLCFTGGTSTDTIDELALLSSSITHDYNSSSYIKIDCMNATLEGSREVKRCRWSPTKLQRQYLEMKYYMDMITTPDKKTIKEITECLLRFGEEAKEANVYNWFQNQRAKNRRAKTNSLR</sequence>
<comment type="caution">
    <text evidence="11">The sequence shown here is derived from an EMBL/GenBank/DDBJ whole genome shotgun (WGS) entry which is preliminary data.</text>
</comment>
<dbReference type="InterPro" id="IPR000315">
    <property type="entry name" value="Znf_B-box"/>
</dbReference>
<dbReference type="InterPro" id="IPR044559">
    <property type="entry name" value="WOX13-like"/>
</dbReference>
<feature type="region of interest" description="Disordered" evidence="8">
    <location>
        <begin position="135"/>
        <end position="165"/>
    </location>
</feature>
<keyword evidence="3 5" id="KW-0863">Zinc-finger</keyword>
<dbReference type="CDD" id="cd19821">
    <property type="entry name" value="Bbox1_BBX-like"/>
    <property type="match status" value="1"/>
</dbReference>
<dbReference type="GO" id="GO:0005634">
    <property type="term" value="C:nucleus"/>
    <property type="evidence" value="ECO:0007669"/>
    <property type="project" value="UniProtKB-SubCell"/>
</dbReference>
<evidence type="ECO:0000313" key="12">
    <source>
        <dbReference type="Proteomes" id="UP000036987"/>
    </source>
</evidence>
<dbReference type="PANTHER" id="PTHR46777">
    <property type="entry name" value="WUSCHEL-RELATED HOMEOBOX 13"/>
    <property type="match status" value="1"/>
</dbReference>
<keyword evidence="6 7" id="KW-0238">DNA-binding</keyword>
<dbReference type="SUPFAM" id="SSF46689">
    <property type="entry name" value="Homeodomain-like"/>
    <property type="match status" value="1"/>
</dbReference>
<dbReference type="GO" id="GO:0008270">
    <property type="term" value="F:zinc ion binding"/>
    <property type="evidence" value="ECO:0007669"/>
    <property type="project" value="UniProtKB-KW"/>
</dbReference>
<feature type="region of interest" description="Disordered" evidence="8">
    <location>
        <begin position="81"/>
        <end position="108"/>
    </location>
</feature>
<keyword evidence="6 7" id="KW-0371">Homeobox</keyword>
<dbReference type="EMBL" id="LFYR01000864">
    <property type="protein sequence ID" value="KMZ68072.1"/>
    <property type="molecule type" value="Genomic_DNA"/>
</dbReference>
<evidence type="ECO:0000259" key="9">
    <source>
        <dbReference type="PROSITE" id="PS50071"/>
    </source>
</evidence>
<evidence type="ECO:0000256" key="3">
    <source>
        <dbReference type="ARBA" id="ARBA00022771"/>
    </source>
</evidence>
<gene>
    <name evidence="11" type="ORF">ZOSMA_24G00950</name>
</gene>
<feature type="domain" description="Homeobox" evidence="9">
    <location>
        <begin position="303"/>
        <end position="370"/>
    </location>
</feature>
<keyword evidence="2" id="KW-0479">Metal-binding</keyword>
<dbReference type="InterPro" id="IPR009057">
    <property type="entry name" value="Homeodomain-like_sf"/>
</dbReference>
<dbReference type="PROSITE" id="PS50119">
    <property type="entry name" value="ZF_BBOX"/>
    <property type="match status" value="1"/>
</dbReference>
<evidence type="ECO:0000313" key="11">
    <source>
        <dbReference type="EMBL" id="KMZ68072.1"/>
    </source>
</evidence>
<feature type="compositionally biased region" description="Basic and acidic residues" evidence="8">
    <location>
        <begin position="91"/>
        <end position="101"/>
    </location>
</feature>
<evidence type="ECO:0000256" key="6">
    <source>
        <dbReference type="PROSITE-ProRule" id="PRU00108"/>
    </source>
</evidence>
<dbReference type="SMART" id="SM00336">
    <property type="entry name" value="BBOX"/>
    <property type="match status" value="1"/>
</dbReference>
<reference evidence="12" key="1">
    <citation type="journal article" date="2016" name="Nature">
        <title>The genome of the seagrass Zostera marina reveals angiosperm adaptation to the sea.</title>
        <authorList>
            <person name="Olsen J.L."/>
            <person name="Rouze P."/>
            <person name="Verhelst B."/>
            <person name="Lin Y.-C."/>
            <person name="Bayer T."/>
            <person name="Collen J."/>
            <person name="Dattolo E."/>
            <person name="De Paoli E."/>
            <person name="Dittami S."/>
            <person name="Maumus F."/>
            <person name="Michel G."/>
            <person name="Kersting A."/>
            <person name="Lauritano C."/>
            <person name="Lohaus R."/>
            <person name="Toepel M."/>
            <person name="Tonon T."/>
            <person name="Vanneste K."/>
            <person name="Amirebrahimi M."/>
            <person name="Brakel J."/>
            <person name="Bostroem C."/>
            <person name="Chovatia M."/>
            <person name="Grimwood J."/>
            <person name="Jenkins J.W."/>
            <person name="Jueterbock A."/>
            <person name="Mraz A."/>
            <person name="Stam W.T."/>
            <person name="Tice H."/>
            <person name="Bornberg-Bauer E."/>
            <person name="Green P.J."/>
            <person name="Pearson G.A."/>
            <person name="Procaccini G."/>
            <person name="Duarte C.M."/>
            <person name="Schmutz J."/>
            <person name="Reusch T.B.H."/>
            <person name="Van de Peer Y."/>
        </authorList>
    </citation>
    <scope>NUCLEOTIDE SEQUENCE [LARGE SCALE GENOMIC DNA]</scope>
    <source>
        <strain evidence="12">cv. Finnish</strain>
    </source>
</reference>
<dbReference type="PANTHER" id="PTHR46777:SF5">
    <property type="entry name" value="WUSCHEL-RELATED HOMEOBOX 13"/>
    <property type="match status" value="1"/>
</dbReference>
<accession>A0A0K9PIL4</accession>
<comment type="subcellular location">
    <subcellularLocation>
        <location evidence="1 6 7">Nucleus</location>
    </subcellularLocation>
</comment>
<dbReference type="PROSITE" id="PS50071">
    <property type="entry name" value="HOMEOBOX_2"/>
    <property type="match status" value="1"/>
</dbReference>
<keyword evidence="4" id="KW-0862">Zinc</keyword>
<evidence type="ECO:0000256" key="1">
    <source>
        <dbReference type="ARBA" id="ARBA00004123"/>
    </source>
</evidence>
<dbReference type="CDD" id="cd00086">
    <property type="entry name" value="homeodomain"/>
    <property type="match status" value="1"/>
</dbReference>
<feature type="DNA-binding region" description="Homeobox" evidence="6">
    <location>
        <begin position="305"/>
        <end position="371"/>
    </location>
</feature>
<dbReference type="GO" id="GO:0003677">
    <property type="term" value="F:DNA binding"/>
    <property type="evidence" value="ECO:0007669"/>
    <property type="project" value="UniProtKB-UniRule"/>
</dbReference>
<keyword evidence="12" id="KW-1185">Reference proteome</keyword>
<feature type="domain" description="B box-type" evidence="10">
    <location>
        <begin position="167"/>
        <end position="214"/>
    </location>
</feature>
<dbReference type="Gene3D" id="1.10.10.60">
    <property type="entry name" value="Homeodomain-like"/>
    <property type="match status" value="1"/>
</dbReference>
<dbReference type="GO" id="GO:0003700">
    <property type="term" value="F:DNA-binding transcription factor activity"/>
    <property type="evidence" value="ECO:0000318"/>
    <property type="project" value="GO_Central"/>
</dbReference>
<evidence type="ECO:0000259" key="10">
    <source>
        <dbReference type="PROSITE" id="PS50119"/>
    </source>
</evidence>
<protein>
    <recommendedName>
        <fullName evidence="13">Homeobox domain-containing protein</fullName>
    </recommendedName>
</protein>
<name>A0A0K9PIL4_ZOSMR</name>
<dbReference type="Pfam" id="PF00643">
    <property type="entry name" value="zf-B_box"/>
    <property type="match status" value="1"/>
</dbReference>
<proteinExistence type="predicted"/>
<evidence type="ECO:0000256" key="2">
    <source>
        <dbReference type="ARBA" id="ARBA00022723"/>
    </source>
</evidence>
<dbReference type="SMART" id="SM00389">
    <property type="entry name" value="HOX"/>
    <property type="match status" value="1"/>
</dbReference>
<evidence type="ECO:0000256" key="4">
    <source>
        <dbReference type="ARBA" id="ARBA00022833"/>
    </source>
</evidence>
<evidence type="ECO:0008006" key="13">
    <source>
        <dbReference type="Google" id="ProtNLM"/>
    </source>
</evidence>
<evidence type="ECO:0000256" key="7">
    <source>
        <dbReference type="RuleBase" id="RU000682"/>
    </source>
</evidence>
<dbReference type="InterPro" id="IPR001356">
    <property type="entry name" value="HD"/>
</dbReference>
<dbReference type="InterPro" id="IPR049808">
    <property type="entry name" value="CONSTANS-like_Bbox1"/>
</dbReference>
<dbReference type="Proteomes" id="UP000036987">
    <property type="component" value="Unassembled WGS sequence"/>
</dbReference>
<organism evidence="11 12">
    <name type="scientific">Zostera marina</name>
    <name type="common">Eelgrass</name>
    <dbReference type="NCBI Taxonomy" id="29655"/>
    <lineage>
        <taxon>Eukaryota</taxon>
        <taxon>Viridiplantae</taxon>
        <taxon>Streptophyta</taxon>
        <taxon>Embryophyta</taxon>
        <taxon>Tracheophyta</taxon>
        <taxon>Spermatophyta</taxon>
        <taxon>Magnoliopsida</taxon>
        <taxon>Liliopsida</taxon>
        <taxon>Zosteraceae</taxon>
        <taxon>Zostera</taxon>
    </lineage>
</organism>
<dbReference type="Pfam" id="PF00046">
    <property type="entry name" value="Homeodomain"/>
    <property type="match status" value="1"/>
</dbReference>
<feature type="compositionally biased region" description="Basic and acidic residues" evidence="8">
    <location>
        <begin position="144"/>
        <end position="154"/>
    </location>
</feature>
<dbReference type="AlphaFoldDB" id="A0A0K9PIL4"/>
<dbReference type="OrthoDB" id="6159439at2759"/>